<dbReference type="Proteomes" id="UP000737171">
    <property type="component" value="Unassembled WGS sequence"/>
</dbReference>
<accession>A0ABX2EBN2</accession>
<keyword evidence="1" id="KW-0732">Signal</keyword>
<protein>
    <submittedName>
        <fullName evidence="3">DUF4394 domain-containing protein</fullName>
    </submittedName>
</protein>
<evidence type="ECO:0000313" key="3">
    <source>
        <dbReference type="EMBL" id="NRF66323.1"/>
    </source>
</evidence>
<evidence type="ECO:0000313" key="4">
    <source>
        <dbReference type="Proteomes" id="UP000737171"/>
    </source>
</evidence>
<dbReference type="RefSeq" id="WP_173121152.1">
    <property type="nucleotide sequence ID" value="NZ_JABRWJ010000001.1"/>
</dbReference>
<dbReference type="EMBL" id="JABRWJ010000001">
    <property type="protein sequence ID" value="NRF66323.1"/>
    <property type="molecule type" value="Genomic_DNA"/>
</dbReference>
<gene>
    <name evidence="3" type="ORF">HLB44_04935</name>
</gene>
<dbReference type="SUPFAM" id="SSF75011">
    <property type="entry name" value="3-carboxy-cis,cis-mucoante lactonizing enzyme"/>
    <property type="match status" value="1"/>
</dbReference>
<feature type="chain" id="PRO_5047229936" evidence="1">
    <location>
        <begin position="27"/>
        <end position="297"/>
    </location>
</feature>
<sequence length="297" mass="31226">MSSTVHRSIPRRLAAPLLALLLAACATPSEPPPSNRKEVIHVVTAAGELQRFNAGRPQQPLAKLPLRGLPPGERLFGIDFRVSRGVLFALSSVGRLYTIDTRSGQLTPIGTTSIALPLEGERFGFDFNPVADRIRVVSDKGQSLRLHPETGAAIDGDAAVDGPQPDPVLHFAPGDAHVGRLPQVVAAAYTYNKRDDKLTTNYALDAGIGALLIQGSREGAVPVVSPNTGRLTTVGSLGVGALQDAAFDIADIDNSALAALRIGERTRLYAIDLASGRATLLGTLGDGQPVWGMAIEP</sequence>
<feature type="domain" description="DUF4394" evidence="2">
    <location>
        <begin position="49"/>
        <end position="294"/>
    </location>
</feature>
<keyword evidence="4" id="KW-1185">Reference proteome</keyword>
<evidence type="ECO:0000256" key="1">
    <source>
        <dbReference type="SAM" id="SignalP"/>
    </source>
</evidence>
<reference evidence="3 4" key="1">
    <citation type="submission" date="2020-05" db="EMBL/GenBank/DDBJ databases">
        <title>Aquincola sp. isolate from soil.</title>
        <authorList>
            <person name="Han J."/>
            <person name="Kim D.-U."/>
        </authorList>
    </citation>
    <scope>NUCLEOTIDE SEQUENCE [LARGE SCALE GENOMIC DNA]</scope>
    <source>
        <strain evidence="3 4">S2</strain>
    </source>
</reference>
<dbReference type="InterPro" id="IPR025507">
    <property type="entry name" value="DUF4394"/>
</dbReference>
<comment type="caution">
    <text evidence="3">The sequence shown here is derived from an EMBL/GenBank/DDBJ whole genome shotgun (WGS) entry which is preliminary data.</text>
</comment>
<name>A0ABX2EBN2_9BURK</name>
<dbReference type="Pfam" id="PF14339">
    <property type="entry name" value="DUF4394"/>
    <property type="match status" value="1"/>
</dbReference>
<organism evidence="3 4">
    <name type="scientific">Pseudaquabacterium terrae</name>
    <dbReference type="NCBI Taxonomy" id="2732868"/>
    <lineage>
        <taxon>Bacteria</taxon>
        <taxon>Pseudomonadati</taxon>
        <taxon>Pseudomonadota</taxon>
        <taxon>Betaproteobacteria</taxon>
        <taxon>Burkholderiales</taxon>
        <taxon>Sphaerotilaceae</taxon>
        <taxon>Pseudaquabacterium</taxon>
    </lineage>
</organism>
<feature type="signal peptide" evidence="1">
    <location>
        <begin position="1"/>
        <end position="26"/>
    </location>
</feature>
<dbReference type="PROSITE" id="PS51257">
    <property type="entry name" value="PROKAR_LIPOPROTEIN"/>
    <property type="match status" value="1"/>
</dbReference>
<proteinExistence type="predicted"/>
<evidence type="ECO:0000259" key="2">
    <source>
        <dbReference type="Pfam" id="PF14339"/>
    </source>
</evidence>